<proteinExistence type="predicted"/>
<evidence type="ECO:0000256" key="5">
    <source>
        <dbReference type="SAM" id="SignalP"/>
    </source>
</evidence>
<dbReference type="SMART" id="SM00110">
    <property type="entry name" value="C1Q"/>
    <property type="match status" value="1"/>
</dbReference>
<keyword evidence="8" id="KW-1185">Reference proteome</keyword>
<organism evidence="7 8">
    <name type="scientific">Mizuhopecten yessoensis</name>
    <name type="common">Japanese scallop</name>
    <name type="synonym">Patinopecten yessoensis</name>
    <dbReference type="NCBI Taxonomy" id="6573"/>
    <lineage>
        <taxon>Eukaryota</taxon>
        <taxon>Metazoa</taxon>
        <taxon>Spiralia</taxon>
        <taxon>Lophotrochozoa</taxon>
        <taxon>Mollusca</taxon>
        <taxon>Bivalvia</taxon>
        <taxon>Autobranchia</taxon>
        <taxon>Pteriomorphia</taxon>
        <taxon>Pectinida</taxon>
        <taxon>Pectinoidea</taxon>
        <taxon>Pectinidae</taxon>
        <taxon>Mizuhopecten</taxon>
    </lineage>
</organism>
<dbReference type="Proteomes" id="UP000242188">
    <property type="component" value="Unassembled WGS sequence"/>
</dbReference>
<name>A0A210QN28_MIZYE</name>
<protein>
    <recommendedName>
        <fullName evidence="6">C1q domain-containing protein</fullName>
    </recommendedName>
</protein>
<evidence type="ECO:0000256" key="1">
    <source>
        <dbReference type="ARBA" id="ARBA00004613"/>
    </source>
</evidence>
<accession>A0A210QN28</accession>
<feature type="compositionally biased region" description="Polar residues" evidence="4">
    <location>
        <begin position="222"/>
        <end position="242"/>
    </location>
</feature>
<feature type="region of interest" description="Disordered" evidence="4">
    <location>
        <begin position="216"/>
        <end position="242"/>
    </location>
</feature>
<keyword evidence="3 5" id="KW-0732">Signal</keyword>
<reference evidence="7 8" key="1">
    <citation type="journal article" date="2017" name="Nat. Ecol. Evol.">
        <title>Scallop genome provides insights into evolution of bilaterian karyotype and development.</title>
        <authorList>
            <person name="Wang S."/>
            <person name="Zhang J."/>
            <person name="Jiao W."/>
            <person name="Li J."/>
            <person name="Xun X."/>
            <person name="Sun Y."/>
            <person name="Guo X."/>
            <person name="Huan P."/>
            <person name="Dong B."/>
            <person name="Zhang L."/>
            <person name="Hu X."/>
            <person name="Sun X."/>
            <person name="Wang J."/>
            <person name="Zhao C."/>
            <person name="Wang Y."/>
            <person name="Wang D."/>
            <person name="Huang X."/>
            <person name="Wang R."/>
            <person name="Lv J."/>
            <person name="Li Y."/>
            <person name="Zhang Z."/>
            <person name="Liu B."/>
            <person name="Lu W."/>
            <person name="Hui Y."/>
            <person name="Liang J."/>
            <person name="Zhou Z."/>
            <person name="Hou R."/>
            <person name="Li X."/>
            <person name="Liu Y."/>
            <person name="Li H."/>
            <person name="Ning X."/>
            <person name="Lin Y."/>
            <person name="Zhao L."/>
            <person name="Xing Q."/>
            <person name="Dou J."/>
            <person name="Li Y."/>
            <person name="Mao J."/>
            <person name="Guo H."/>
            <person name="Dou H."/>
            <person name="Li T."/>
            <person name="Mu C."/>
            <person name="Jiang W."/>
            <person name="Fu Q."/>
            <person name="Fu X."/>
            <person name="Miao Y."/>
            <person name="Liu J."/>
            <person name="Yu Q."/>
            <person name="Li R."/>
            <person name="Liao H."/>
            <person name="Li X."/>
            <person name="Kong Y."/>
            <person name="Jiang Z."/>
            <person name="Chourrout D."/>
            <person name="Li R."/>
            <person name="Bao Z."/>
        </authorList>
    </citation>
    <scope>NUCLEOTIDE SEQUENCE [LARGE SCALE GENOMIC DNA]</scope>
    <source>
        <strain evidence="7 8">PY_sf001</strain>
    </source>
</reference>
<dbReference type="SUPFAM" id="SSF49842">
    <property type="entry name" value="TNF-like"/>
    <property type="match status" value="1"/>
</dbReference>
<evidence type="ECO:0000256" key="2">
    <source>
        <dbReference type="ARBA" id="ARBA00022525"/>
    </source>
</evidence>
<dbReference type="PANTHER" id="PTHR22923">
    <property type="entry name" value="CEREBELLIN-RELATED"/>
    <property type="match status" value="1"/>
</dbReference>
<dbReference type="PANTHER" id="PTHR22923:SF116">
    <property type="entry name" value="C1Q DOMAIN-CONTAINING PROTEIN"/>
    <property type="match status" value="1"/>
</dbReference>
<feature type="signal peptide" evidence="5">
    <location>
        <begin position="1"/>
        <end position="19"/>
    </location>
</feature>
<evidence type="ECO:0000313" key="8">
    <source>
        <dbReference type="Proteomes" id="UP000242188"/>
    </source>
</evidence>
<dbReference type="Pfam" id="PF00386">
    <property type="entry name" value="C1q"/>
    <property type="match status" value="1"/>
</dbReference>
<dbReference type="InterPro" id="IPR050822">
    <property type="entry name" value="Cerebellin_Synaptic_Org"/>
</dbReference>
<dbReference type="AlphaFoldDB" id="A0A210QN28"/>
<dbReference type="EMBL" id="NEDP02002762">
    <property type="protein sequence ID" value="OWF50146.1"/>
    <property type="molecule type" value="Genomic_DNA"/>
</dbReference>
<dbReference type="GO" id="GO:0005576">
    <property type="term" value="C:extracellular region"/>
    <property type="evidence" value="ECO:0007669"/>
    <property type="project" value="UniProtKB-SubCell"/>
</dbReference>
<dbReference type="OrthoDB" id="6141606at2759"/>
<feature type="domain" description="C1q" evidence="6">
    <location>
        <begin position="245"/>
        <end position="381"/>
    </location>
</feature>
<comment type="subcellular location">
    <subcellularLocation>
        <location evidence="1">Secreted</location>
    </subcellularLocation>
</comment>
<gene>
    <name evidence="7" type="ORF">KP79_PYT14104</name>
</gene>
<evidence type="ECO:0000313" key="7">
    <source>
        <dbReference type="EMBL" id="OWF50146.1"/>
    </source>
</evidence>
<evidence type="ECO:0000259" key="6">
    <source>
        <dbReference type="PROSITE" id="PS50871"/>
    </source>
</evidence>
<sequence>MAAMLEKFVLVIYVTGTFGHMITNQPDAGNPSLKSHGFDPDNPPLTQRHLDPDIPLQQWQDLVTFVNENIKGMKQLLTKKDEQIDLLILNIAGQTTEIQQLKQGVTSVEKELSQNDEIVDTLLARISDLERIVISDTTPSERESRQNIRSQLPRTYHKNRLGLGKSFDSKSGSSVKKMSAAQLPIPESTNHQNVSIMPTHSKPRIENDNERVLNQSDEEETVAQNENESTSKISRFQHKGSTTPSARQTIAFHVVLSKDNFVSNDDVVVYDNETLDIGYGYNPRNGVYVVPEAGTYVFTWTSICYGQEELQTVLVVNSAVRGSSWTDSELSKDIHQTTAVVVLTLNQRDHVFIRMGPLYGHGVLLSRTDVAVSTFSGWKLD</sequence>
<dbReference type="Gene3D" id="2.60.120.40">
    <property type="match status" value="1"/>
</dbReference>
<dbReference type="InterPro" id="IPR001073">
    <property type="entry name" value="C1q_dom"/>
</dbReference>
<evidence type="ECO:0000256" key="3">
    <source>
        <dbReference type="ARBA" id="ARBA00022729"/>
    </source>
</evidence>
<evidence type="ECO:0000256" key="4">
    <source>
        <dbReference type="SAM" id="MobiDB-lite"/>
    </source>
</evidence>
<dbReference type="InterPro" id="IPR008983">
    <property type="entry name" value="Tumour_necrosis_fac-like_dom"/>
</dbReference>
<keyword evidence="2" id="KW-0964">Secreted</keyword>
<dbReference type="PROSITE" id="PS50871">
    <property type="entry name" value="C1Q"/>
    <property type="match status" value="1"/>
</dbReference>
<feature type="chain" id="PRO_5011967609" description="C1q domain-containing protein" evidence="5">
    <location>
        <begin position="20"/>
        <end position="381"/>
    </location>
</feature>
<comment type="caution">
    <text evidence="7">The sequence shown here is derived from an EMBL/GenBank/DDBJ whole genome shotgun (WGS) entry which is preliminary data.</text>
</comment>